<dbReference type="Proteomes" id="UP000886814">
    <property type="component" value="Unassembled WGS sequence"/>
</dbReference>
<protein>
    <recommendedName>
        <fullName evidence="3">HD domain-containing protein</fullName>
    </recommendedName>
</protein>
<evidence type="ECO:0000313" key="2">
    <source>
        <dbReference type="Proteomes" id="UP000886814"/>
    </source>
</evidence>
<proteinExistence type="predicted"/>
<dbReference type="EMBL" id="DXIQ01000012">
    <property type="protein sequence ID" value="HIV37839.1"/>
    <property type="molecule type" value="Genomic_DNA"/>
</dbReference>
<evidence type="ECO:0000313" key="1">
    <source>
        <dbReference type="EMBL" id="HIV37839.1"/>
    </source>
</evidence>
<comment type="caution">
    <text evidence="1">The sequence shown here is derived from an EMBL/GenBank/DDBJ whole genome shotgun (WGS) entry which is preliminary data.</text>
</comment>
<organism evidence="1 2">
    <name type="scientific">Candidatus Blautia stercorigallinarum</name>
    <dbReference type="NCBI Taxonomy" id="2838501"/>
    <lineage>
        <taxon>Bacteria</taxon>
        <taxon>Bacillati</taxon>
        <taxon>Bacillota</taxon>
        <taxon>Clostridia</taxon>
        <taxon>Lachnospirales</taxon>
        <taxon>Lachnospiraceae</taxon>
        <taxon>Blautia</taxon>
    </lineage>
</organism>
<evidence type="ECO:0008006" key="3">
    <source>
        <dbReference type="Google" id="ProtNLM"/>
    </source>
</evidence>
<dbReference type="AlphaFoldDB" id="A0A9D1PC40"/>
<dbReference type="SUPFAM" id="SSF109604">
    <property type="entry name" value="HD-domain/PDEase-like"/>
    <property type="match status" value="1"/>
</dbReference>
<name>A0A9D1PC40_9FIRM</name>
<reference evidence="1" key="1">
    <citation type="journal article" date="2021" name="PeerJ">
        <title>Extensive microbial diversity within the chicken gut microbiome revealed by metagenomics and culture.</title>
        <authorList>
            <person name="Gilroy R."/>
            <person name="Ravi A."/>
            <person name="Getino M."/>
            <person name="Pursley I."/>
            <person name="Horton D.L."/>
            <person name="Alikhan N.F."/>
            <person name="Baker D."/>
            <person name="Gharbi K."/>
            <person name="Hall N."/>
            <person name="Watson M."/>
            <person name="Adriaenssens E.M."/>
            <person name="Foster-Nyarko E."/>
            <person name="Jarju S."/>
            <person name="Secka A."/>
            <person name="Antonio M."/>
            <person name="Oren A."/>
            <person name="Chaudhuri R.R."/>
            <person name="La Ragione R."/>
            <person name="Hildebrand F."/>
            <person name="Pallen M.J."/>
        </authorList>
    </citation>
    <scope>NUCLEOTIDE SEQUENCE</scope>
    <source>
        <strain evidence="1">CHK195-9823</strain>
    </source>
</reference>
<accession>A0A9D1PC40</accession>
<sequence length="147" mass="17552">MSFRKGVVRVIEEAKKLAEKYLDEKTYQHSERVARYTEQNRMIPEHLRERCIALAWIHDVWEDSDCGTAEILALDETRRLVKYMNYITHGKNEESYEDYIISIKNAQTIYPEVWWVKLADMKDHLSQRDTLTERLKNKYSKALAILL</sequence>
<dbReference type="Gene3D" id="1.10.3210.10">
    <property type="entry name" value="Hypothetical protein af1432"/>
    <property type="match status" value="1"/>
</dbReference>
<reference evidence="1" key="2">
    <citation type="submission" date="2021-04" db="EMBL/GenBank/DDBJ databases">
        <authorList>
            <person name="Gilroy R."/>
        </authorList>
    </citation>
    <scope>NUCLEOTIDE SEQUENCE</scope>
    <source>
        <strain evidence="1">CHK195-9823</strain>
    </source>
</reference>
<gene>
    <name evidence="1" type="ORF">H9747_02390</name>
</gene>